<dbReference type="AlphaFoldDB" id="A0A9D4M4A3"/>
<dbReference type="EMBL" id="JAIWYP010000002">
    <property type="protein sequence ID" value="KAH3869545.1"/>
    <property type="molecule type" value="Genomic_DNA"/>
</dbReference>
<feature type="region of interest" description="Disordered" evidence="1">
    <location>
        <begin position="54"/>
        <end position="78"/>
    </location>
</feature>
<evidence type="ECO:0000313" key="2">
    <source>
        <dbReference type="EMBL" id="KAH3869545.1"/>
    </source>
</evidence>
<sequence>MTHNREINKQPGSLSYSQPDPPRSGLLQRQENRANTQPAGQSIDLVFAGKQLHTASNGQRRQCRNTGKPPKKHTPLRP</sequence>
<feature type="region of interest" description="Disordered" evidence="1">
    <location>
        <begin position="1"/>
        <end position="42"/>
    </location>
</feature>
<reference evidence="2" key="2">
    <citation type="submission" date="2020-11" db="EMBL/GenBank/DDBJ databases">
        <authorList>
            <person name="McCartney M.A."/>
            <person name="Auch B."/>
            <person name="Kono T."/>
            <person name="Mallez S."/>
            <person name="Becker A."/>
            <person name="Gohl D.M."/>
            <person name="Silverstein K.A.T."/>
            <person name="Koren S."/>
            <person name="Bechman K.B."/>
            <person name="Herman A."/>
            <person name="Abrahante J.E."/>
            <person name="Garbe J."/>
        </authorList>
    </citation>
    <scope>NUCLEOTIDE SEQUENCE</scope>
    <source>
        <strain evidence="2">Duluth1</strain>
        <tissue evidence="2">Whole animal</tissue>
    </source>
</reference>
<evidence type="ECO:0000313" key="3">
    <source>
        <dbReference type="Proteomes" id="UP000828390"/>
    </source>
</evidence>
<feature type="compositionally biased region" description="Basic residues" evidence="1">
    <location>
        <begin position="69"/>
        <end position="78"/>
    </location>
</feature>
<organism evidence="2 3">
    <name type="scientific">Dreissena polymorpha</name>
    <name type="common">Zebra mussel</name>
    <name type="synonym">Mytilus polymorpha</name>
    <dbReference type="NCBI Taxonomy" id="45954"/>
    <lineage>
        <taxon>Eukaryota</taxon>
        <taxon>Metazoa</taxon>
        <taxon>Spiralia</taxon>
        <taxon>Lophotrochozoa</taxon>
        <taxon>Mollusca</taxon>
        <taxon>Bivalvia</taxon>
        <taxon>Autobranchia</taxon>
        <taxon>Heteroconchia</taxon>
        <taxon>Euheterodonta</taxon>
        <taxon>Imparidentia</taxon>
        <taxon>Neoheterodontei</taxon>
        <taxon>Myida</taxon>
        <taxon>Dreissenoidea</taxon>
        <taxon>Dreissenidae</taxon>
        <taxon>Dreissena</taxon>
    </lineage>
</organism>
<accession>A0A9D4M4A3</accession>
<dbReference type="Proteomes" id="UP000828390">
    <property type="component" value="Unassembled WGS sequence"/>
</dbReference>
<proteinExistence type="predicted"/>
<protein>
    <submittedName>
        <fullName evidence="2">Uncharacterized protein</fullName>
    </submittedName>
</protein>
<comment type="caution">
    <text evidence="2">The sequence shown here is derived from an EMBL/GenBank/DDBJ whole genome shotgun (WGS) entry which is preliminary data.</text>
</comment>
<keyword evidence="3" id="KW-1185">Reference proteome</keyword>
<feature type="compositionally biased region" description="Polar residues" evidence="1">
    <location>
        <begin position="27"/>
        <end position="40"/>
    </location>
</feature>
<name>A0A9D4M4A3_DREPO</name>
<evidence type="ECO:0000256" key="1">
    <source>
        <dbReference type="SAM" id="MobiDB-lite"/>
    </source>
</evidence>
<gene>
    <name evidence="2" type="ORF">DPMN_032714</name>
</gene>
<reference evidence="2" key="1">
    <citation type="journal article" date="2019" name="bioRxiv">
        <title>The Genome of the Zebra Mussel, Dreissena polymorpha: A Resource for Invasive Species Research.</title>
        <authorList>
            <person name="McCartney M.A."/>
            <person name="Auch B."/>
            <person name="Kono T."/>
            <person name="Mallez S."/>
            <person name="Zhang Y."/>
            <person name="Obille A."/>
            <person name="Becker A."/>
            <person name="Abrahante J.E."/>
            <person name="Garbe J."/>
            <person name="Badalamenti J.P."/>
            <person name="Herman A."/>
            <person name="Mangelson H."/>
            <person name="Liachko I."/>
            <person name="Sullivan S."/>
            <person name="Sone E.D."/>
            <person name="Koren S."/>
            <person name="Silverstein K.A.T."/>
            <person name="Beckman K.B."/>
            <person name="Gohl D.M."/>
        </authorList>
    </citation>
    <scope>NUCLEOTIDE SEQUENCE</scope>
    <source>
        <strain evidence="2">Duluth1</strain>
        <tissue evidence="2">Whole animal</tissue>
    </source>
</reference>